<dbReference type="InterPro" id="IPR050834">
    <property type="entry name" value="Glycosyltransf_2"/>
</dbReference>
<dbReference type="InterPro" id="IPR001173">
    <property type="entry name" value="Glyco_trans_2-like"/>
</dbReference>
<dbReference type="EMBL" id="JBCGDC010000140">
    <property type="protein sequence ID" value="MFB6397379.1"/>
    <property type="molecule type" value="Genomic_DNA"/>
</dbReference>
<keyword evidence="4" id="KW-0328">Glycosyltransferase</keyword>
<feature type="domain" description="Glycosyltransferase 2-like" evidence="2">
    <location>
        <begin position="18"/>
        <end position="117"/>
    </location>
</feature>
<dbReference type="InterPro" id="IPR029044">
    <property type="entry name" value="Nucleotide-diphossugar_trans"/>
</dbReference>
<gene>
    <name evidence="4" type="ORF">AAFH96_30435</name>
</gene>
<dbReference type="Gene3D" id="3.90.550.10">
    <property type="entry name" value="Spore Coat Polysaccharide Biosynthesis Protein SpsA, Chain A"/>
    <property type="match status" value="1"/>
</dbReference>
<name>A0ABV5CZF3_9ACTN</name>
<organism evidence="4 5">
    <name type="scientific">Polymorphospora lycopeni</name>
    <dbReference type="NCBI Taxonomy" id="3140240"/>
    <lineage>
        <taxon>Bacteria</taxon>
        <taxon>Bacillati</taxon>
        <taxon>Actinomycetota</taxon>
        <taxon>Actinomycetes</taxon>
        <taxon>Micromonosporales</taxon>
        <taxon>Micromonosporaceae</taxon>
        <taxon>Polymorphospora</taxon>
    </lineage>
</organism>
<evidence type="ECO:0000313" key="4">
    <source>
        <dbReference type="EMBL" id="MFB6397379.1"/>
    </source>
</evidence>
<keyword evidence="1 4" id="KW-0808">Transferase</keyword>
<dbReference type="CDD" id="cd00761">
    <property type="entry name" value="Glyco_tranf_GTA_type"/>
    <property type="match status" value="1"/>
</dbReference>
<evidence type="ECO:0000256" key="1">
    <source>
        <dbReference type="ARBA" id="ARBA00022679"/>
    </source>
</evidence>
<dbReference type="GO" id="GO:0016757">
    <property type="term" value="F:glycosyltransferase activity"/>
    <property type="evidence" value="ECO:0007669"/>
    <property type="project" value="UniProtKB-KW"/>
</dbReference>
<evidence type="ECO:0000259" key="2">
    <source>
        <dbReference type="Pfam" id="PF00535"/>
    </source>
</evidence>
<dbReference type="SUPFAM" id="SSF53448">
    <property type="entry name" value="Nucleotide-diphospho-sugar transferases"/>
    <property type="match status" value="1"/>
</dbReference>
<protein>
    <submittedName>
        <fullName evidence="4">Glycosyltransferase family 2 protein</fullName>
        <ecNumber evidence="4">2.4.-.-</ecNumber>
    </submittedName>
</protein>
<dbReference type="InterPro" id="IPR027791">
    <property type="entry name" value="Galactosyl_T_C"/>
</dbReference>
<dbReference type="Pfam" id="PF02709">
    <property type="entry name" value="Glyco_transf_7C"/>
    <property type="match status" value="1"/>
</dbReference>
<comment type="caution">
    <text evidence="4">The sequence shown here is derived from an EMBL/GenBank/DDBJ whole genome shotgun (WGS) entry which is preliminary data.</text>
</comment>
<evidence type="ECO:0000313" key="5">
    <source>
        <dbReference type="Proteomes" id="UP001582793"/>
    </source>
</evidence>
<dbReference type="Proteomes" id="UP001582793">
    <property type="component" value="Unassembled WGS sequence"/>
</dbReference>
<dbReference type="Pfam" id="PF00535">
    <property type="entry name" value="Glycos_transf_2"/>
    <property type="match status" value="1"/>
</dbReference>
<dbReference type="PANTHER" id="PTHR43685">
    <property type="entry name" value="GLYCOSYLTRANSFERASE"/>
    <property type="match status" value="1"/>
</dbReference>
<proteinExistence type="predicted"/>
<accession>A0ABV5CZF3</accession>
<reference evidence="4 5" key="1">
    <citation type="submission" date="2024-04" db="EMBL/GenBank/DDBJ databases">
        <title>Polymorphospora sp. isolated from Baiyangdian Lake in Xiong'an New Area.</title>
        <authorList>
            <person name="Zhang X."/>
            <person name="Liu J."/>
        </authorList>
    </citation>
    <scope>NUCLEOTIDE SEQUENCE [LARGE SCALE GENOMIC DNA]</scope>
    <source>
        <strain evidence="4 5">2-325</strain>
    </source>
</reference>
<keyword evidence="5" id="KW-1185">Reference proteome</keyword>
<sequence>MTTTPERNLVTTDDPLLTVVVPAYDNGHLLEMTLHSLTLQTLPRDRFEVIVVDDGSNVPVEPVVARYVDRLPLTYLANEVNRGRSVTRNRAIAAGRGEIVLFLDADQPAHPTTLERHRDFHVGRGLRPTVLLGRSLALDWGAIDALKRGETPDHRVIGDYNEDIRDYLLFAPSRRRDWKRAPWIYGHTNNASVDRATLDAVGGFDENLVTWGGEDNELFYRIFHHHGDDIDLFHLGDEAITYDLPHFRVMPMLMSQLTQNMRYLAQKHPRFDMEFFGYPGNWANAIRRIMRFEDALAACERHGLGRVDTLPAPVLAELEDRDCLLIGYGASKVRLGDGGRTFDYDAPLGEQNWHLAGVVTGLEDQRFERVVSVDLWRLFAPEELGAFLVESVRIGRRVDLVRSAATVTPADLLPLQIVDDLEFIRITIEPYFRLEVTEVEGTRTVSLLGPRG</sequence>
<dbReference type="RefSeq" id="WP_375736485.1">
    <property type="nucleotide sequence ID" value="NZ_JBCGDC010000140.1"/>
</dbReference>
<dbReference type="PANTHER" id="PTHR43685:SF2">
    <property type="entry name" value="GLYCOSYLTRANSFERASE 2-LIKE DOMAIN-CONTAINING PROTEIN"/>
    <property type="match status" value="1"/>
</dbReference>
<feature type="domain" description="Galactosyltransferase C-terminal" evidence="3">
    <location>
        <begin position="192"/>
        <end position="227"/>
    </location>
</feature>
<evidence type="ECO:0000259" key="3">
    <source>
        <dbReference type="Pfam" id="PF02709"/>
    </source>
</evidence>
<dbReference type="EC" id="2.4.-.-" evidence="4"/>